<name>A0A7W0CGP3_9ACTN</name>
<protein>
    <submittedName>
        <fullName evidence="2">Nucleoside-diphosphate-sugar epimerase</fullName>
    </submittedName>
</protein>
<proteinExistence type="predicted"/>
<dbReference type="Gene3D" id="3.40.50.720">
    <property type="entry name" value="NAD(P)-binding Rossmann-like Domain"/>
    <property type="match status" value="1"/>
</dbReference>
<dbReference type="Pfam" id="PF07993">
    <property type="entry name" value="NAD_binding_4"/>
    <property type="match status" value="1"/>
</dbReference>
<accession>A0A7W0CGP3</accession>
<comment type="caution">
    <text evidence="2">The sequence shown here is derived from an EMBL/GenBank/DDBJ whole genome shotgun (WGS) entry which is preliminary data.</text>
</comment>
<evidence type="ECO:0000259" key="1">
    <source>
        <dbReference type="Pfam" id="PF07993"/>
    </source>
</evidence>
<gene>
    <name evidence="2" type="ORF">HNR30_002182</name>
</gene>
<dbReference type="EMBL" id="JACDUR010000002">
    <property type="protein sequence ID" value="MBA2890841.1"/>
    <property type="molecule type" value="Genomic_DNA"/>
</dbReference>
<dbReference type="RefSeq" id="WP_181609623.1">
    <property type="nucleotide sequence ID" value="NZ_BAABAM010000006.1"/>
</dbReference>
<dbReference type="InterPro" id="IPR036291">
    <property type="entry name" value="NAD(P)-bd_dom_sf"/>
</dbReference>
<organism evidence="2 3">
    <name type="scientific">Nonomuraea soli</name>
    <dbReference type="NCBI Taxonomy" id="1032476"/>
    <lineage>
        <taxon>Bacteria</taxon>
        <taxon>Bacillati</taxon>
        <taxon>Actinomycetota</taxon>
        <taxon>Actinomycetes</taxon>
        <taxon>Streptosporangiales</taxon>
        <taxon>Streptosporangiaceae</taxon>
        <taxon>Nonomuraea</taxon>
    </lineage>
</organism>
<feature type="domain" description="Thioester reductase (TE)" evidence="1">
    <location>
        <begin position="5"/>
        <end position="240"/>
    </location>
</feature>
<keyword evidence="3" id="KW-1185">Reference proteome</keyword>
<evidence type="ECO:0000313" key="2">
    <source>
        <dbReference type="EMBL" id="MBA2890841.1"/>
    </source>
</evidence>
<sequence>MTVAITGATGFLGLHLAAELAKTEERLIVLARRTQEQAAEELDRFSPGLSERITVIRSDVAQPLLGLEQTEFRRLADEIDELWHSAGDTSLATDAPKVRRVNVRGTRHVLDLLTAGERRPALRHISTVAVAGRRAHGCVGDGDLDDSHGFNNTYERAKYDAELLVHEWAAEHGREATILRPSGLATDRAGYPGRPRHIVESVADALAFVLANHPGLREGLPFPASPQAITNIIPVEHAAALMVAYVRRLGSAGVHSCNIAAASPTPFGDFVGVLGEHLGIPAWVGEARTPEQEAAHADFPGIFGHGRFTRTYSLASLASVGLSVPDEPRADVDYMRATLAIGSAVR</sequence>
<reference evidence="2 3" key="1">
    <citation type="submission" date="2020-07" db="EMBL/GenBank/DDBJ databases">
        <title>Genomic Encyclopedia of Type Strains, Phase IV (KMG-IV): sequencing the most valuable type-strain genomes for metagenomic binning, comparative biology and taxonomic classification.</title>
        <authorList>
            <person name="Goeker M."/>
        </authorList>
    </citation>
    <scope>NUCLEOTIDE SEQUENCE [LARGE SCALE GENOMIC DNA]</scope>
    <source>
        <strain evidence="2 3">DSM 45533</strain>
    </source>
</reference>
<dbReference type="SUPFAM" id="SSF51735">
    <property type="entry name" value="NAD(P)-binding Rossmann-fold domains"/>
    <property type="match status" value="1"/>
</dbReference>
<dbReference type="InterPro" id="IPR013120">
    <property type="entry name" value="FAR_NAD-bd"/>
</dbReference>
<dbReference type="Proteomes" id="UP000530928">
    <property type="component" value="Unassembled WGS sequence"/>
</dbReference>
<dbReference type="PANTHER" id="PTHR43000">
    <property type="entry name" value="DTDP-D-GLUCOSE 4,6-DEHYDRATASE-RELATED"/>
    <property type="match status" value="1"/>
</dbReference>
<dbReference type="AlphaFoldDB" id="A0A7W0CGP3"/>
<evidence type="ECO:0000313" key="3">
    <source>
        <dbReference type="Proteomes" id="UP000530928"/>
    </source>
</evidence>